<sequence length="105" mass="11656">KTALKRKSKSDAEAQWVAPQSTTENRRLAVITEGDPPPGALVGRFSFQSFSPATERLQAEAEERLQRVKDDQDMEGTGEETAVSDADMAKALSKRQRVDPPKKRE</sequence>
<name>A0A061QWQ4_9CHLO</name>
<feature type="non-terminal residue" evidence="2">
    <location>
        <position position="1"/>
    </location>
</feature>
<evidence type="ECO:0000313" key="2">
    <source>
        <dbReference type="EMBL" id="JAC65097.1"/>
    </source>
</evidence>
<accession>A0A061QWQ4</accession>
<feature type="region of interest" description="Disordered" evidence="1">
    <location>
        <begin position="1"/>
        <end position="21"/>
    </location>
</feature>
<feature type="region of interest" description="Disordered" evidence="1">
    <location>
        <begin position="66"/>
        <end position="105"/>
    </location>
</feature>
<dbReference type="Pfam" id="PF10175">
    <property type="entry name" value="MPP6"/>
    <property type="match status" value="1"/>
</dbReference>
<proteinExistence type="predicted"/>
<feature type="compositionally biased region" description="Basic and acidic residues" evidence="1">
    <location>
        <begin position="96"/>
        <end position="105"/>
    </location>
</feature>
<evidence type="ECO:0000256" key="1">
    <source>
        <dbReference type="SAM" id="MobiDB-lite"/>
    </source>
</evidence>
<dbReference type="EMBL" id="GBEZ01021670">
    <property type="protein sequence ID" value="JAC65097.1"/>
    <property type="molecule type" value="Transcribed_RNA"/>
</dbReference>
<gene>
    <name evidence="2" type="ORF">TSPGSL018_16811</name>
</gene>
<organism evidence="2">
    <name type="scientific">Tetraselmis sp. GSL018</name>
    <dbReference type="NCBI Taxonomy" id="582737"/>
    <lineage>
        <taxon>Eukaryota</taxon>
        <taxon>Viridiplantae</taxon>
        <taxon>Chlorophyta</taxon>
        <taxon>core chlorophytes</taxon>
        <taxon>Chlorodendrophyceae</taxon>
        <taxon>Chlorodendrales</taxon>
        <taxon>Chlorodendraceae</taxon>
        <taxon>Tetraselmis</taxon>
    </lineage>
</organism>
<dbReference type="AlphaFoldDB" id="A0A061QWQ4"/>
<protein>
    <submittedName>
        <fullName evidence="2">Uncharacterized protein</fullName>
    </submittedName>
</protein>
<reference evidence="2" key="1">
    <citation type="submission" date="2014-05" db="EMBL/GenBank/DDBJ databases">
        <title>The transcriptome of the halophilic microalga Tetraselmis sp. GSL018 isolated from the Great Salt Lake, Utah.</title>
        <authorList>
            <person name="Jinkerson R.E."/>
            <person name="D'Adamo S."/>
            <person name="Posewitz M.C."/>
        </authorList>
    </citation>
    <scope>NUCLEOTIDE SEQUENCE</scope>
    <source>
        <strain evidence="2">GSL018</strain>
    </source>
</reference>